<dbReference type="Proteomes" id="UP000799324">
    <property type="component" value="Unassembled WGS sequence"/>
</dbReference>
<evidence type="ECO:0000313" key="9">
    <source>
        <dbReference type="Proteomes" id="UP000799324"/>
    </source>
</evidence>
<dbReference type="GO" id="GO:0016020">
    <property type="term" value="C:membrane"/>
    <property type="evidence" value="ECO:0007669"/>
    <property type="project" value="UniProtKB-SubCell"/>
</dbReference>
<feature type="domain" description="Rhodopsin" evidence="7">
    <location>
        <begin position="55"/>
        <end position="290"/>
    </location>
</feature>
<dbReference type="InterPro" id="IPR049326">
    <property type="entry name" value="Rhodopsin_dom_fungi"/>
</dbReference>
<feature type="transmembrane region" description="Helical" evidence="6">
    <location>
        <begin position="229"/>
        <end position="251"/>
    </location>
</feature>
<evidence type="ECO:0000256" key="1">
    <source>
        <dbReference type="ARBA" id="ARBA00004141"/>
    </source>
</evidence>
<reference evidence="8" key="1">
    <citation type="journal article" date="2020" name="Stud. Mycol.">
        <title>101 Dothideomycetes genomes: a test case for predicting lifestyles and emergence of pathogens.</title>
        <authorList>
            <person name="Haridas S."/>
            <person name="Albert R."/>
            <person name="Binder M."/>
            <person name="Bloem J."/>
            <person name="Labutti K."/>
            <person name="Salamov A."/>
            <person name="Andreopoulos B."/>
            <person name="Baker S."/>
            <person name="Barry K."/>
            <person name="Bills G."/>
            <person name="Bluhm B."/>
            <person name="Cannon C."/>
            <person name="Castanera R."/>
            <person name="Culley D."/>
            <person name="Daum C."/>
            <person name="Ezra D."/>
            <person name="Gonzalez J."/>
            <person name="Henrissat B."/>
            <person name="Kuo A."/>
            <person name="Liang C."/>
            <person name="Lipzen A."/>
            <person name="Lutzoni F."/>
            <person name="Magnuson J."/>
            <person name="Mondo S."/>
            <person name="Nolan M."/>
            <person name="Ohm R."/>
            <person name="Pangilinan J."/>
            <person name="Park H.-J."/>
            <person name="Ramirez L."/>
            <person name="Alfaro M."/>
            <person name="Sun H."/>
            <person name="Tritt A."/>
            <person name="Yoshinaga Y."/>
            <person name="Zwiers L.-H."/>
            <person name="Turgeon B."/>
            <person name="Goodwin S."/>
            <person name="Spatafora J."/>
            <person name="Crous P."/>
            <person name="Grigoriev I."/>
        </authorList>
    </citation>
    <scope>NUCLEOTIDE SEQUENCE</scope>
    <source>
        <strain evidence="8">CBS 122681</strain>
    </source>
</reference>
<evidence type="ECO:0000259" key="7">
    <source>
        <dbReference type="Pfam" id="PF20684"/>
    </source>
</evidence>
<name>A0A6A6TF19_9PLEO</name>
<comment type="similarity">
    <text evidence="5">Belongs to the SAT4 family.</text>
</comment>
<evidence type="ECO:0000256" key="5">
    <source>
        <dbReference type="ARBA" id="ARBA00038359"/>
    </source>
</evidence>
<evidence type="ECO:0000256" key="6">
    <source>
        <dbReference type="SAM" id="Phobius"/>
    </source>
</evidence>
<gene>
    <name evidence="8" type="ORF">K491DRAFT_276322</name>
</gene>
<keyword evidence="4 6" id="KW-0472">Membrane</keyword>
<feature type="transmembrane region" description="Helical" evidence="6">
    <location>
        <begin position="145"/>
        <end position="175"/>
    </location>
</feature>
<evidence type="ECO:0000313" key="8">
    <source>
        <dbReference type="EMBL" id="KAF2658322.1"/>
    </source>
</evidence>
<dbReference type="Pfam" id="PF20684">
    <property type="entry name" value="Fung_rhodopsin"/>
    <property type="match status" value="1"/>
</dbReference>
<proteinExistence type="inferred from homology"/>
<feature type="transmembrane region" description="Helical" evidence="6">
    <location>
        <begin position="64"/>
        <end position="84"/>
    </location>
</feature>
<evidence type="ECO:0000256" key="3">
    <source>
        <dbReference type="ARBA" id="ARBA00022989"/>
    </source>
</evidence>
<evidence type="ECO:0000256" key="4">
    <source>
        <dbReference type="ARBA" id="ARBA00023136"/>
    </source>
</evidence>
<dbReference type="PANTHER" id="PTHR33048:SF47">
    <property type="entry name" value="INTEGRAL MEMBRANE PROTEIN-RELATED"/>
    <property type="match status" value="1"/>
</dbReference>
<dbReference type="PANTHER" id="PTHR33048">
    <property type="entry name" value="PTH11-LIKE INTEGRAL MEMBRANE PROTEIN (AFU_ORTHOLOGUE AFUA_5G11245)"/>
    <property type="match status" value="1"/>
</dbReference>
<dbReference type="EMBL" id="MU004316">
    <property type="protein sequence ID" value="KAF2658322.1"/>
    <property type="molecule type" value="Genomic_DNA"/>
</dbReference>
<comment type="subcellular location">
    <subcellularLocation>
        <location evidence="1">Membrane</location>
        <topology evidence="1">Multi-pass membrane protein</topology>
    </subcellularLocation>
</comment>
<feature type="transmembrane region" description="Helical" evidence="6">
    <location>
        <begin position="271"/>
        <end position="288"/>
    </location>
</feature>
<feature type="transmembrane region" description="Helical" evidence="6">
    <location>
        <begin position="195"/>
        <end position="217"/>
    </location>
</feature>
<protein>
    <recommendedName>
        <fullName evidence="7">Rhodopsin domain-containing protein</fullName>
    </recommendedName>
</protein>
<sequence>MDIPTERPANADEKQTSSEMAITITACVLVAIVVFLRYLGRWVLKRRIDTGKGKRERVYGMDDIFNVLAVLTFYGLAIAVFMAIKRGMGTHVALVLYERGLQGFSDYNQAVFVCAIFYNTTLGMIKLSVLSLYMRILRGVQSQKMLTVVWVVFGIVAGNTLANVLVAVFGCWPIKAAWDVTMAAADKRCVDTNAFYLGNAITGVTTDAVVYLLSIPIVKPLHMDNKTKVQLMATMLIGGFAVVTSAVRLGFMPALLSDPDATMAMGVPMNWSVAEPAVGILVSSMPAIRAIRFLWRRPGDDSYGSGAVQSTLKSRNGGHIQLYDIKSEGAKGGASHLESGKVRDDGDSEEHLVVGNGFTGFSSISKTTDLEITYTQR</sequence>
<keyword evidence="3 6" id="KW-1133">Transmembrane helix</keyword>
<keyword evidence="2 6" id="KW-0812">Transmembrane</keyword>
<organism evidence="8 9">
    <name type="scientific">Lophiostoma macrostomum CBS 122681</name>
    <dbReference type="NCBI Taxonomy" id="1314788"/>
    <lineage>
        <taxon>Eukaryota</taxon>
        <taxon>Fungi</taxon>
        <taxon>Dikarya</taxon>
        <taxon>Ascomycota</taxon>
        <taxon>Pezizomycotina</taxon>
        <taxon>Dothideomycetes</taxon>
        <taxon>Pleosporomycetidae</taxon>
        <taxon>Pleosporales</taxon>
        <taxon>Lophiostomataceae</taxon>
        <taxon>Lophiostoma</taxon>
    </lineage>
</organism>
<dbReference type="InterPro" id="IPR052337">
    <property type="entry name" value="SAT4-like"/>
</dbReference>
<dbReference type="OrthoDB" id="444631at2759"/>
<evidence type="ECO:0000256" key="2">
    <source>
        <dbReference type="ARBA" id="ARBA00022692"/>
    </source>
</evidence>
<feature type="transmembrane region" description="Helical" evidence="6">
    <location>
        <begin position="20"/>
        <end position="44"/>
    </location>
</feature>
<accession>A0A6A6TF19</accession>
<feature type="transmembrane region" description="Helical" evidence="6">
    <location>
        <begin position="110"/>
        <end position="133"/>
    </location>
</feature>
<dbReference type="AlphaFoldDB" id="A0A6A6TF19"/>
<keyword evidence="9" id="KW-1185">Reference proteome</keyword>